<feature type="region of interest" description="Disordered" evidence="6">
    <location>
        <begin position="797"/>
        <end position="949"/>
    </location>
</feature>
<dbReference type="Pfam" id="PF13886">
    <property type="entry name" value="TM7S3_TM198"/>
    <property type="match status" value="1"/>
</dbReference>
<sequence length="1173" mass="128001">MRASFMCIIFCSLGIIGPACVGGIQVLPRQDVKVPEPTESSPTTRLQETDPSSKPSNTVAETKSASGTQSALKPDPTATISSANDTSPRPSDLSFLNGIGPDPTILPLPPKITPGLSFAGVVLIIAGGVYASIGVRNKWIQIFFSTGFLSAIAVTILIFYLMQPPVSDAVQGAFFVAAVVTGSIFGGISLVFREVSEGFGCMLGGFSLSMWILTMKPGGLLVETGHKAAFIACLTLSLYTLSFTRRTRPYGLICSTSFSGATSIILGIDCFSKAGLKEFWIYIWALNDKVFPFNTKSYPVTRGIRAELAGTVVFFLMGLISQAKLWKVIRDRRRREAALREEEQKKRDQIEEEIAKNLEEGTNRERAHWETVYGDQQRPPNDSGIEIGPSEGHEIYSGTPEDGIPAKQGQVYEMDALRRPDGDDTNCTPHRSQESIQPLVAAAAAMPIQSNTPLSNTSPDGDVQDTNPNITPGHQAGLNEMPADTEMLVTPYIAMNSVRTNLFEARADDDCSSVAASLAESDYMADMHADRVSVHSIQHPIHGRVVESNLRDHDGDGLTFVNDTRSISSSVEVEPNEELDYNPELASRTESSSPGHPSSVYSNFQESAKPTPITEPDSSILENANDNDNDNDNEGSVKNHAPAPMTKIRPADSNLSDRTPCLADSINKCDENDDFSLSETECIPAVDAPFQEPEKSSRKTPCQEAKLAVLEDSVSNHPPAVAGPAGGSISPDQQTSDKHDKPTDVLESLSSSIPVPKGLSKRQSALSSRAKLTSESVDNIPSHMSRVVLSHRTNEWAKHISDAEPPEVKEIDDPQDTETDEPVAPVLVSELQQTATSTLSYQELDTDNPALRRSQYGEGPGPVPSSPRKSYTGVQTTNSIPSPSPVKSSNSTNGSQTPPIYPLHRSASNSPLNVPGQPDTNRTRPSSSAVSTYKPASGTPEMNEAGERTAPARELRMFSAPLLVQRESAIRNRSLLLPSNYSSTAVDRFSRSQSQLSLNPPPQAAYRSPSPYPTLHHISVESADDLPLSVRRGLIHREMQPQNQAQTQPWQQRPASVCSFPSLDHKSPVTARRQNQDQLQTQDSLQIREAKLARWRESVREENVMKHLPEAVAETRRADLLKEHRRSRLGKQKKAIRASYRESVIDQAMRKGDMQYIHTEALRRMQAAANKHV</sequence>
<feature type="coiled-coil region" evidence="5">
    <location>
        <begin position="332"/>
        <end position="360"/>
    </location>
</feature>
<gene>
    <name evidence="10" type="ORF">EMCG_06034</name>
</gene>
<dbReference type="AlphaFoldDB" id="A0A0G2ICH1"/>
<feature type="region of interest" description="Disordered" evidence="6">
    <location>
        <begin position="568"/>
        <end position="657"/>
    </location>
</feature>
<evidence type="ECO:0000256" key="2">
    <source>
        <dbReference type="ARBA" id="ARBA00022692"/>
    </source>
</evidence>
<evidence type="ECO:0000256" key="4">
    <source>
        <dbReference type="ARBA" id="ARBA00023136"/>
    </source>
</evidence>
<dbReference type="VEuPathDB" id="FungiDB:EMCG_06034"/>
<feature type="transmembrane region" description="Helical" evidence="7">
    <location>
        <begin position="224"/>
        <end position="243"/>
    </location>
</feature>
<feature type="compositionally biased region" description="Polar residues" evidence="6">
    <location>
        <begin position="38"/>
        <end position="71"/>
    </location>
</feature>
<dbReference type="InterPro" id="IPR025256">
    <property type="entry name" value="TM7S3/TM198-like_dom"/>
</dbReference>
<feature type="transmembrane region" description="Helical" evidence="7">
    <location>
        <begin position="199"/>
        <end position="218"/>
    </location>
</feature>
<feature type="region of interest" description="Disordered" evidence="6">
    <location>
        <begin position="1040"/>
        <end position="1081"/>
    </location>
</feature>
<feature type="compositionally biased region" description="Basic and acidic residues" evidence="6">
    <location>
        <begin position="797"/>
        <end position="812"/>
    </location>
</feature>
<organism evidence="10 11">
    <name type="scientific">[Emmonsia] crescens</name>
    <dbReference type="NCBI Taxonomy" id="73230"/>
    <lineage>
        <taxon>Eukaryota</taxon>
        <taxon>Fungi</taxon>
        <taxon>Dikarya</taxon>
        <taxon>Ascomycota</taxon>
        <taxon>Pezizomycotina</taxon>
        <taxon>Eurotiomycetes</taxon>
        <taxon>Eurotiomycetidae</taxon>
        <taxon>Onygenales</taxon>
        <taxon>Ajellomycetaceae</taxon>
        <taxon>Emergomyces</taxon>
    </lineage>
</organism>
<name>A0A0G2ICH1_9EURO</name>
<feature type="compositionally biased region" description="Polar residues" evidence="6">
    <location>
        <begin position="830"/>
        <end position="843"/>
    </location>
</feature>
<feature type="compositionally biased region" description="Polar residues" evidence="6">
    <location>
        <begin position="78"/>
        <end position="89"/>
    </location>
</feature>
<feature type="domain" description="TM7S3/TM198-like" evidence="9">
    <location>
        <begin position="120"/>
        <end position="322"/>
    </location>
</feature>
<reference evidence="11" key="1">
    <citation type="journal article" date="2015" name="PLoS Genet.">
        <title>The dynamic genome and transcriptome of the human fungal pathogen Blastomyces and close relative Emmonsia.</title>
        <authorList>
            <person name="Munoz J.F."/>
            <person name="Gauthier G.M."/>
            <person name="Desjardins C.A."/>
            <person name="Gallo J.E."/>
            <person name="Holder J."/>
            <person name="Sullivan T.D."/>
            <person name="Marty A.J."/>
            <person name="Carmen J.C."/>
            <person name="Chen Z."/>
            <person name="Ding L."/>
            <person name="Gujja S."/>
            <person name="Magrini V."/>
            <person name="Misas E."/>
            <person name="Mitreva M."/>
            <person name="Priest M."/>
            <person name="Saif S."/>
            <person name="Whiston E.A."/>
            <person name="Young S."/>
            <person name="Zeng Q."/>
            <person name="Goldman W.E."/>
            <person name="Mardis E.R."/>
            <person name="Taylor J.W."/>
            <person name="McEwen J.G."/>
            <person name="Clay O.K."/>
            <person name="Klein B.S."/>
            <person name="Cuomo C.A."/>
        </authorList>
    </citation>
    <scope>NUCLEOTIDE SEQUENCE [LARGE SCALE GENOMIC DNA]</scope>
    <source>
        <strain evidence="11">UAMH 3008</strain>
    </source>
</reference>
<feature type="compositionally biased region" description="Polar residues" evidence="6">
    <location>
        <begin position="867"/>
        <end position="898"/>
    </location>
</feature>
<feature type="region of interest" description="Disordered" evidence="6">
    <location>
        <begin position="714"/>
        <end position="784"/>
    </location>
</feature>
<dbReference type="EMBL" id="LCZI01000127">
    <property type="protein sequence ID" value="KKZ68278.1"/>
    <property type="molecule type" value="Genomic_DNA"/>
</dbReference>
<evidence type="ECO:0000313" key="11">
    <source>
        <dbReference type="Proteomes" id="UP000034164"/>
    </source>
</evidence>
<protein>
    <recommendedName>
        <fullName evidence="9">TM7S3/TM198-like domain-containing protein</fullName>
    </recommendedName>
</protein>
<evidence type="ECO:0000256" key="3">
    <source>
        <dbReference type="ARBA" id="ARBA00022989"/>
    </source>
</evidence>
<feature type="signal peptide" evidence="8">
    <location>
        <begin position="1"/>
        <end position="21"/>
    </location>
</feature>
<comment type="caution">
    <text evidence="10">The sequence shown here is derived from an EMBL/GenBank/DDBJ whole genome shotgun (WGS) entry which is preliminary data.</text>
</comment>
<evidence type="ECO:0000256" key="6">
    <source>
        <dbReference type="SAM" id="MobiDB-lite"/>
    </source>
</evidence>
<feature type="transmembrane region" description="Helical" evidence="7">
    <location>
        <begin position="116"/>
        <end position="135"/>
    </location>
</feature>
<evidence type="ECO:0000256" key="7">
    <source>
        <dbReference type="SAM" id="Phobius"/>
    </source>
</evidence>
<feature type="compositionally biased region" description="Polar residues" evidence="6">
    <location>
        <begin position="1072"/>
        <end position="1081"/>
    </location>
</feature>
<keyword evidence="4 7" id="KW-0472">Membrane</keyword>
<feature type="region of interest" description="Disordered" evidence="6">
    <location>
        <begin position="450"/>
        <end position="479"/>
    </location>
</feature>
<feature type="transmembrane region" description="Helical" evidence="7">
    <location>
        <begin position="173"/>
        <end position="192"/>
    </location>
</feature>
<evidence type="ECO:0000256" key="8">
    <source>
        <dbReference type="SAM" id="SignalP"/>
    </source>
</evidence>
<feature type="compositionally biased region" description="Basic and acidic residues" evidence="6">
    <location>
        <begin position="735"/>
        <end position="744"/>
    </location>
</feature>
<evidence type="ECO:0000256" key="1">
    <source>
        <dbReference type="ARBA" id="ARBA00004141"/>
    </source>
</evidence>
<feature type="compositionally biased region" description="Low complexity" evidence="6">
    <location>
        <begin position="588"/>
        <end position="602"/>
    </location>
</feature>
<dbReference type="OrthoDB" id="5377273at2759"/>
<feature type="chain" id="PRO_5002545637" description="TM7S3/TM198-like domain-containing protein" evidence="8">
    <location>
        <begin position="22"/>
        <end position="1173"/>
    </location>
</feature>
<feature type="compositionally biased region" description="Polar residues" evidence="6">
    <location>
        <begin position="761"/>
        <end position="779"/>
    </location>
</feature>
<keyword evidence="5" id="KW-0175">Coiled coil</keyword>
<feature type="region of interest" description="Disordered" evidence="6">
    <location>
        <begin position="34"/>
        <end position="93"/>
    </location>
</feature>
<feature type="transmembrane region" description="Helical" evidence="7">
    <location>
        <begin position="250"/>
        <end position="268"/>
    </location>
</feature>
<feature type="region of interest" description="Disordered" evidence="6">
    <location>
        <begin position="371"/>
        <end position="406"/>
    </location>
</feature>
<evidence type="ECO:0000259" key="9">
    <source>
        <dbReference type="Pfam" id="PF13886"/>
    </source>
</evidence>
<feature type="transmembrane region" description="Helical" evidence="7">
    <location>
        <begin position="142"/>
        <end position="161"/>
    </location>
</feature>
<evidence type="ECO:0000313" key="10">
    <source>
        <dbReference type="EMBL" id="KKZ68278.1"/>
    </source>
</evidence>
<feature type="compositionally biased region" description="Low complexity" evidence="6">
    <location>
        <begin position="1040"/>
        <end position="1054"/>
    </location>
</feature>
<feature type="compositionally biased region" description="Polar residues" evidence="6">
    <location>
        <begin position="906"/>
        <end position="931"/>
    </location>
</feature>
<dbReference type="GO" id="GO:0016020">
    <property type="term" value="C:membrane"/>
    <property type="evidence" value="ECO:0007669"/>
    <property type="project" value="UniProtKB-SubCell"/>
</dbReference>
<keyword evidence="3 7" id="KW-1133">Transmembrane helix</keyword>
<accession>A0A0G2ICH1</accession>
<keyword evidence="8" id="KW-0732">Signal</keyword>
<proteinExistence type="predicted"/>
<dbReference type="PANTHER" id="PTHR39469:SF1">
    <property type="entry name" value="DUF4203 DOMAIN-CONTAINING PROTEIN"/>
    <property type="match status" value="1"/>
</dbReference>
<feature type="region of interest" description="Disordered" evidence="6">
    <location>
        <begin position="992"/>
        <end position="1013"/>
    </location>
</feature>
<feature type="compositionally biased region" description="Polar residues" evidence="6">
    <location>
        <begin position="450"/>
        <end position="472"/>
    </location>
</feature>
<dbReference type="Proteomes" id="UP000034164">
    <property type="component" value="Unassembled WGS sequence"/>
</dbReference>
<evidence type="ECO:0000256" key="5">
    <source>
        <dbReference type="SAM" id="Coils"/>
    </source>
</evidence>
<dbReference type="PANTHER" id="PTHR39469">
    <property type="entry name" value="CHROMOSOME 1, WHOLE GENOME SHOTGUN SEQUENCE"/>
    <property type="match status" value="1"/>
</dbReference>
<comment type="subcellular location">
    <subcellularLocation>
        <location evidence="1">Membrane</location>
        <topology evidence="1">Multi-pass membrane protein</topology>
    </subcellularLocation>
</comment>
<keyword evidence="2 7" id="KW-0812">Transmembrane</keyword>